<evidence type="ECO:0000313" key="1">
    <source>
        <dbReference type="EMBL" id="ORA32821.1"/>
    </source>
</evidence>
<comment type="caution">
    <text evidence="1">The sequence shown here is derived from an EMBL/GenBank/DDBJ whole genome shotgun (WGS) entry which is preliminary data.</text>
</comment>
<gene>
    <name evidence="1" type="ORF">BST13_21190</name>
</gene>
<dbReference type="EMBL" id="MVHF01000023">
    <property type="protein sequence ID" value="ORA32821.1"/>
    <property type="molecule type" value="Genomic_DNA"/>
</dbReference>
<evidence type="ECO:0000313" key="2">
    <source>
        <dbReference type="Proteomes" id="UP000192448"/>
    </source>
</evidence>
<dbReference type="AlphaFoldDB" id="A0A1X0ARY2"/>
<sequence length="69" mass="7534">MSILRTLTALAATRPSLTADNEEKAVWLERKAALLSAIAAHGGLDVARAQHLIDASLSRADNLRREQKR</sequence>
<dbReference type="Proteomes" id="UP000192448">
    <property type="component" value="Unassembled WGS sequence"/>
</dbReference>
<reference evidence="1 2" key="1">
    <citation type="submission" date="2017-02" db="EMBL/GenBank/DDBJ databases">
        <title>The new phylogeny of genus Mycobacterium.</title>
        <authorList>
            <person name="Tortoli E."/>
            <person name="Trovato A."/>
            <person name="Cirillo D.M."/>
        </authorList>
    </citation>
    <scope>NUCLEOTIDE SEQUENCE [LARGE SCALE GENOMIC DNA]</scope>
    <source>
        <strain evidence="1 2">RW6</strain>
    </source>
</reference>
<protein>
    <submittedName>
        <fullName evidence="1">Uncharacterized protein</fullName>
    </submittedName>
</protein>
<keyword evidence="2" id="KW-1185">Reference proteome</keyword>
<proteinExistence type="predicted"/>
<dbReference type="OrthoDB" id="3700976at2"/>
<dbReference type="STRING" id="1927124.BST13_21190"/>
<organism evidence="1 2">
    <name type="scientific">Mycobacterium aquaticum</name>
    <dbReference type="NCBI Taxonomy" id="1927124"/>
    <lineage>
        <taxon>Bacteria</taxon>
        <taxon>Bacillati</taxon>
        <taxon>Actinomycetota</taxon>
        <taxon>Actinomycetes</taxon>
        <taxon>Mycobacteriales</taxon>
        <taxon>Mycobacteriaceae</taxon>
        <taxon>Mycobacterium</taxon>
    </lineage>
</organism>
<dbReference type="RefSeq" id="WP_083165988.1">
    <property type="nucleotide sequence ID" value="NZ_MVHF01000023.1"/>
</dbReference>
<accession>A0A1X0ARY2</accession>
<name>A0A1X0ARY2_9MYCO</name>